<organism evidence="1 2">
    <name type="scientific">Smallanthus sonchifolius</name>
    <dbReference type="NCBI Taxonomy" id="185202"/>
    <lineage>
        <taxon>Eukaryota</taxon>
        <taxon>Viridiplantae</taxon>
        <taxon>Streptophyta</taxon>
        <taxon>Embryophyta</taxon>
        <taxon>Tracheophyta</taxon>
        <taxon>Spermatophyta</taxon>
        <taxon>Magnoliopsida</taxon>
        <taxon>eudicotyledons</taxon>
        <taxon>Gunneridae</taxon>
        <taxon>Pentapetalae</taxon>
        <taxon>asterids</taxon>
        <taxon>campanulids</taxon>
        <taxon>Asterales</taxon>
        <taxon>Asteraceae</taxon>
        <taxon>Asteroideae</taxon>
        <taxon>Heliantheae alliance</taxon>
        <taxon>Millerieae</taxon>
        <taxon>Smallanthus</taxon>
    </lineage>
</organism>
<comment type="caution">
    <text evidence="1">The sequence shown here is derived from an EMBL/GenBank/DDBJ whole genome shotgun (WGS) entry which is preliminary data.</text>
</comment>
<reference evidence="1 2" key="2">
    <citation type="journal article" date="2022" name="Mol. Ecol. Resour.">
        <title>The genomes of chicory, endive, great burdock and yacon provide insights into Asteraceae paleo-polyploidization history and plant inulin production.</title>
        <authorList>
            <person name="Fan W."/>
            <person name="Wang S."/>
            <person name="Wang H."/>
            <person name="Wang A."/>
            <person name="Jiang F."/>
            <person name="Liu H."/>
            <person name="Zhao H."/>
            <person name="Xu D."/>
            <person name="Zhang Y."/>
        </authorList>
    </citation>
    <scope>NUCLEOTIDE SEQUENCE [LARGE SCALE GENOMIC DNA]</scope>
    <source>
        <strain evidence="2">cv. Yunnan</strain>
        <tissue evidence="1">Leaves</tissue>
    </source>
</reference>
<reference evidence="2" key="1">
    <citation type="journal article" date="2022" name="Mol. Ecol. Resour.">
        <title>The genomes of chicory, endive, great burdock and yacon provide insights into Asteraceae palaeo-polyploidization history and plant inulin production.</title>
        <authorList>
            <person name="Fan W."/>
            <person name="Wang S."/>
            <person name="Wang H."/>
            <person name="Wang A."/>
            <person name="Jiang F."/>
            <person name="Liu H."/>
            <person name="Zhao H."/>
            <person name="Xu D."/>
            <person name="Zhang Y."/>
        </authorList>
    </citation>
    <scope>NUCLEOTIDE SEQUENCE [LARGE SCALE GENOMIC DNA]</scope>
    <source>
        <strain evidence="2">cv. Yunnan</strain>
    </source>
</reference>
<evidence type="ECO:0000313" key="1">
    <source>
        <dbReference type="EMBL" id="KAI3795518.1"/>
    </source>
</evidence>
<dbReference type="Proteomes" id="UP001056120">
    <property type="component" value="Linkage Group LG12"/>
</dbReference>
<accession>A0ACB9HHX2</accession>
<evidence type="ECO:0000313" key="2">
    <source>
        <dbReference type="Proteomes" id="UP001056120"/>
    </source>
</evidence>
<protein>
    <submittedName>
        <fullName evidence="1">Uncharacterized protein</fullName>
    </submittedName>
</protein>
<dbReference type="EMBL" id="CM042029">
    <property type="protein sequence ID" value="KAI3795518.1"/>
    <property type="molecule type" value="Genomic_DNA"/>
</dbReference>
<keyword evidence="2" id="KW-1185">Reference proteome</keyword>
<name>A0ACB9HHX2_9ASTR</name>
<sequence>MTNGPSVISESLAQYGDLVYVDRKQCSSQAVSGSYADHAVHFMELPTDIPNRQVSAIDESRDMWKMYLELKNVLLLWQVVLILSRETREKLDQLDEEDRAIRYLCDFEQRFKFHKGFDEIDYIDNVRVYDEMPNIDDLMMKLWW</sequence>
<gene>
    <name evidence="1" type="ORF">L1987_38173</name>
</gene>
<proteinExistence type="predicted"/>